<evidence type="ECO:0000313" key="5">
    <source>
        <dbReference type="EMBL" id="CAD8158129.1"/>
    </source>
</evidence>
<dbReference type="InterPro" id="IPR011936">
    <property type="entry name" value="Myxo_disulph_rpt"/>
</dbReference>
<keyword evidence="1" id="KW-0732">Signal</keyword>
<comment type="caution">
    <text evidence="5">The sequence shown here is derived from an EMBL/GenBank/DDBJ whole genome shotgun (WGS) entry which is preliminary data.</text>
</comment>
<dbReference type="CDD" id="cd00064">
    <property type="entry name" value="FU"/>
    <property type="match status" value="1"/>
</dbReference>
<feature type="transmembrane region" description="Helical" evidence="4">
    <location>
        <begin position="1256"/>
        <end position="1275"/>
    </location>
</feature>
<feature type="transmembrane region" description="Helical" evidence="4">
    <location>
        <begin position="1151"/>
        <end position="1172"/>
    </location>
</feature>
<proteinExistence type="predicted"/>
<feature type="transmembrane region" description="Helical" evidence="4">
    <location>
        <begin position="950"/>
        <end position="975"/>
    </location>
</feature>
<dbReference type="Proteomes" id="UP000683925">
    <property type="component" value="Unassembled WGS sequence"/>
</dbReference>
<dbReference type="EMBL" id="CAJJDP010000035">
    <property type="protein sequence ID" value="CAD8158129.1"/>
    <property type="molecule type" value="Genomic_DNA"/>
</dbReference>
<dbReference type="OMA" id="YQCKQIC"/>
<evidence type="ECO:0000313" key="6">
    <source>
        <dbReference type="Proteomes" id="UP000683925"/>
    </source>
</evidence>
<dbReference type="PANTHER" id="PTHR38934:SF6">
    <property type="entry name" value="CHROMOSOME UNDETERMINED SCAFFOLD_176, WHOLE GENOME SHOTGUN SEQUENCE"/>
    <property type="match status" value="1"/>
</dbReference>
<keyword evidence="2" id="KW-0677">Repeat</keyword>
<name>A0A8S1U423_PAROT</name>
<keyword evidence="6" id="KW-1185">Reference proteome</keyword>
<evidence type="ECO:0000256" key="1">
    <source>
        <dbReference type="ARBA" id="ARBA00022729"/>
    </source>
</evidence>
<sequence length="1351" mass="157579">MIEDLNSNLLNITYIFLISSLIQHCTQSTIVYTDPFSDFQRDCNKYKIVNGSSSISSQVCGNYKTLFITQLSYQFLIYETLQLQPHYEVTLEFKFLKLNNNISREFIVYIEDKIYHQQNYHNSINSAGLYSCKSDYLIFPITITIQHSSPSVTISMIAENNYWGITEFKLSINECLNECIYCDSFFCFYQELFLTLFNEITFSVVRIEDGWSSGVDRVYVIGECYGFNYLKTSANQLQKDFTLVEHKMISFQAKILIFNSNSTIIKVYIDDSLVTTFNYVYQQLKFDGLICEYISIQEIKLLQYQHFRTSLKITIIVELKQYYFSPSLSPYIGLRDFQLFLERPAECYDKNIIPFDGCFSDFFDCVEGCGLCIQGICQDCLFGWEFKESTKSCIPICGDTIITQDEECDDGNLLAYDGCHKCKYSCPQNCKYCQFGKCQACQNQHQIIGGRCQFIGDESEKTHYEGNQDYYDFIILEGQRRQDEIDNQFESVILQNRNPSQILNVRILEQQYSKYKFDYLNNCKVEQFGKCLECHVEYEFNFHKTKCIPRCNDGILIQEEICDDENRIQFDGCYKCLKSCQIECLFCSESKCYNCQNGWLLQNYQCKQICGDGQLAIISNEQCDDPEDPNCANCNYQCDSDCLVCNEFQNCEICQSPFYIKNGKCLSICGDNIITPPFEQCDDGNNIPYDGCYDCQLQCSFGCIKCQKDNTCVQCEEQNYILDTQTQICQEKQRNSDLQPNEDEGNNDIVIVSCNENQQFINDQCVNLCGNGILNSLFEQCDDGNNEGGDGCSALCFEEDSYKCINQNNSFSICTFVQQPNFELILLSDTQNQTKIIELSFSQEVYLLSYQYFEQFVEFTITPQTQYQLSLHPLINITAQLSHPKYQISVQFLEPVTDPILQLKIQQFSIYNQYDMQLKSNSKQLHLGTPFVLSKATQNRVNQVIKMNDAIVYSTVSIASLLFLTGNYFVFLNLLDLLQSLSYIRYMEYKFPPHLSQFLETYTKISLQPILESLRVDELFTNLNGGTIPYLKKKSQKPNTINGLNQMYLMNAKGCYFSYIASLITYFMCCLISSNKVSDWLGCYFKKNEEKIKTLRLISIFQQKIQLQCQKLKNYYFSSGIVQIFYSTLQQLLFSTLLQFPEYQFNSIFEIINSVAALGSLLFLISIFFRLLSITTTQIKNKQKWKYFFQDSKTEFWAANFKPFQIYRSAFYITIITELIGYPQAQSVLLSMQSFFYLHYLILFRPIKSNYEMVKLICREVILLIITGSFLVYSLELNHDQFFLYGWFHIALFCFLLVFTLTVDLMDSVQKTCYIRLKKRQTQERKKILQYYENPLQRFVQESKNDQQLKK</sequence>
<dbReference type="InterPro" id="IPR006212">
    <property type="entry name" value="Furin_repeat"/>
</dbReference>
<dbReference type="NCBIfam" id="TIGR02232">
    <property type="entry name" value="myxo_disulf_rpt"/>
    <property type="match status" value="3"/>
</dbReference>
<evidence type="ECO:0000256" key="2">
    <source>
        <dbReference type="ARBA" id="ARBA00022737"/>
    </source>
</evidence>
<evidence type="ECO:0000256" key="3">
    <source>
        <dbReference type="ARBA" id="ARBA00023157"/>
    </source>
</evidence>
<keyword evidence="3" id="KW-1015">Disulfide bond</keyword>
<organism evidence="5 6">
    <name type="scientific">Paramecium octaurelia</name>
    <dbReference type="NCBI Taxonomy" id="43137"/>
    <lineage>
        <taxon>Eukaryota</taxon>
        <taxon>Sar</taxon>
        <taxon>Alveolata</taxon>
        <taxon>Ciliophora</taxon>
        <taxon>Intramacronucleata</taxon>
        <taxon>Oligohymenophorea</taxon>
        <taxon>Peniculida</taxon>
        <taxon>Parameciidae</taxon>
        <taxon>Paramecium</taxon>
    </lineage>
</organism>
<accession>A0A8S1U423</accession>
<keyword evidence="4" id="KW-0472">Membrane</keyword>
<evidence type="ECO:0008006" key="7">
    <source>
        <dbReference type="Google" id="ProtNLM"/>
    </source>
</evidence>
<dbReference type="SMART" id="SM00261">
    <property type="entry name" value="FU"/>
    <property type="match status" value="2"/>
</dbReference>
<gene>
    <name evidence="5" type="ORF">POCTA_138.1.T0350030</name>
</gene>
<protein>
    <recommendedName>
        <fullName evidence="7">EGF-like domain-containing protein</fullName>
    </recommendedName>
</protein>
<keyword evidence="4" id="KW-1133">Transmembrane helix</keyword>
<reference evidence="5" key="1">
    <citation type="submission" date="2021-01" db="EMBL/GenBank/DDBJ databases">
        <authorList>
            <consortium name="Genoscope - CEA"/>
            <person name="William W."/>
        </authorList>
    </citation>
    <scope>NUCLEOTIDE SEQUENCE</scope>
</reference>
<dbReference type="PANTHER" id="PTHR38934">
    <property type="entry name" value="HYPHALLY REGULATED CELL WALL PROTEIN 1"/>
    <property type="match status" value="1"/>
</dbReference>
<keyword evidence="4" id="KW-0812">Transmembrane</keyword>
<dbReference type="OrthoDB" id="305446at2759"/>
<feature type="transmembrane region" description="Helical" evidence="4">
    <location>
        <begin position="1287"/>
        <end position="1306"/>
    </location>
</feature>
<evidence type="ECO:0000256" key="4">
    <source>
        <dbReference type="SAM" id="Phobius"/>
    </source>
</evidence>
<dbReference type="Pfam" id="PF13948">
    <property type="entry name" value="DUF4215"/>
    <property type="match status" value="5"/>
</dbReference>